<accession>A0A2T8F7B2</accession>
<feature type="region of interest" description="Disordered" evidence="1">
    <location>
        <begin position="553"/>
        <end position="588"/>
    </location>
</feature>
<dbReference type="InterPro" id="IPR052913">
    <property type="entry name" value="Glycopeptide_resist_protein"/>
</dbReference>
<evidence type="ECO:0000256" key="2">
    <source>
        <dbReference type="SAM" id="Phobius"/>
    </source>
</evidence>
<organism evidence="4 5">
    <name type="scientific">Nocardioides gansuensis</name>
    <dbReference type="NCBI Taxonomy" id="2138300"/>
    <lineage>
        <taxon>Bacteria</taxon>
        <taxon>Bacillati</taxon>
        <taxon>Actinomycetota</taxon>
        <taxon>Actinomycetes</taxon>
        <taxon>Propionibacteriales</taxon>
        <taxon>Nocardioidaceae</taxon>
        <taxon>Nocardioides</taxon>
    </lineage>
</organism>
<keyword evidence="2" id="KW-1133">Transmembrane helix</keyword>
<dbReference type="Pfam" id="PF04294">
    <property type="entry name" value="VanW"/>
    <property type="match status" value="1"/>
</dbReference>
<dbReference type="Proteomes" id="UP000246018">
    <property type="component" value="Unassembled WGS sequence"/>
</dbReference>
<dbReference type="PANTHER" id="PTHR35788">
    <property type="entry name" value="EXPORTED PROTEIN-RELATED"/>
    <property type="match status" value="1"/>
</dbReference>
<evidence type="ECO:0000259" key="3">
    <source>
        <dbReference type="Pfam" id="PF12229"/>
    </source>
</evidence>
<protein>
    <recommendedName>
        <fullName evidence="3">YoaR-like putative peptidoglycan binding domain-containing protein</fullName>
    </recommendedName>
</protein>
<dbReference type="PANTHER" id="PTHR35788:SF1">
    <property type="entry name" value="EXPORTED PROTEIN"/>
    <property type="match status" value="1"/>
</dbReference>
<dbReference type="InterPro" id="IPR007391">
    <property type="entry name" value="Vancomycin_resist_VanW"/>
</dbReference>
<evidence type="ECO:0000313" key="4">
    <source>
        <dbReference type="EMBL" id="PVG81600.1"/>
    </source>
</evidence>
<keyword evidence="5" id="KW-1185">Reference proteome</keyword>
<reference evidence="4 5" key="1">
    <citation type="submission" date="2018-04" db="EMBL/GenBank/DDBJ databases">
        <title>Genome of Nocardioides gansuensis WSJ-1.</title>
        <authorList>
            <person name="Wu S."/>
            <person name="Wang G."/>
        </authorList>
    </citation>
    <scope>NUCLEOTIDE SEQUENCE [LARGE SCALE GENOMIC DNA]</scope>
    <source>
        <strain evidence="4 5">WSJ-1</strain>
    </source>
</reference>
<proteinExistence type="predicted"/>
<dbReference type="OrthoDB" id="9813301at2"/>
<evidence type="ECO:0000313" key="5">
    <source>
        <dbReference type="Proteomes" id="UP000246018"/>
    </source>
</evidence>
<dbReference type="Pfam" id="PF12229">
    <property type="entry name" value="PG_binding_4"/>
    <property type="match status" value="1"/>
</dbReference>
<feature type="compositionally biased region" description="Basic and acidic residues" evidence="1">
    <location>
        <begin position="575"/>
        <end position="588"/>
    </location>
</feature>
<keyword evidence="2" id="KW-0812">Transmembrane</keyword>
<gene>
    <name evidence="4" type="ORF">DDE18_16480</name>
</gene>
<name>A0A2T8F7B2_9ACTN</name>
<keyword evidence="2" id="KW-0472">Membrane</keyword>
<evidence type="ECO:0000256" key="1">
    <source>
        <dbReference type="SAM" id="MobiDB-lite"/>
    </source>
</evidence>
<comment type="caution">
    <text evidence="4">The sequence shown here is derived from an EMBL/GenBank/DDBJ whole genome shotgun (WGS) entry which is preliminary data.</text>
</comment>
<feature type="transmembrane region" description="Helical" evidence="2">
    <location>
        <begin position="20"/>
        <end position="39"/>
    </location>
</feature>
<feature type="domain" description="YoaR-like putative peptidoglycan binding" evidence="3">
    <location>
        <begin position="92"/>
        <end position="195"/>
    </location>
</feature>
<dbReference type="RefSeq" id="WP_116573366.1">
    <property type="nucleotide sequence ID" value="NZ_QDGZ01000007.1"/>
</dbReference>
<dbReference type="InterPro" id="IPR022029">
    <property type="entry name" value="YoaR-like_PG-bd"/>
</dbReference>
<dbReference type="EMBL" id="QDGZ01000007">
    <property type="protein sequence ID" value="PVG81600.1"/>
    <property type="molecule type" value="Genomic_DNA"/>
</dbReference>
<sequence>MSILPPNTKAPAQEKSGGGVVVGLLLGLGVLFGGAYVAAHEIAGDKVPRGTTVSGVSIGGHPQAEAADALREGLAERVSGPIPVKVDGRQATVDPAAAGITVDYEASVAEAGGEDSWHPIRLWHYFTGGEQLEAVVTVDETAFNAAVAALDAAHGKPATDGAVTFAGSRVQVTDPQVGRELDPSDTQDALLAAYLDEGGAPAELELTQAQPEIDEGDVAEALKDFANPAVADPVRISFKGETIKLFPADYTPALSLQPVNGELVPDLDEKRLAELLEDKVTAGAPVDATVQLVDGRPKVIPAKPGVTFDQDQVDAAFLDLVARPLPERSLEVESRVAHPEFTTREARELGITEKVSTFTTYFPYADYRNVNIGRAAELVNGTVLKPGETFSLNETVGERTEANGFTEGFIISDGIFKEDLGGGVSQMATTTFNAMFFAGLKDIEHKPHSFYIDRYPVGREATVAWGAVDLQFQNDTPYGVLIQAGVTPSTPSSSGVVTVSMWSTKHWEITTSTSDRYNLTEPETRTLRTKDCYPNEGYGGFEVDVTRYFEPVPPNTEQREPETFHTTYTPSDTVICKEPRTSGDGEQQ</sequence>
<dbReference type="AlphaFoldDB" id="A0A2T8F7B2"/>